<dbReference type="CDD" id="cd15482">
    <property type="entry name" value="Sialidase_non-viral"/>
    <property type="match status" value="2"/>
</dbReference>
<keyword evidence="5" id="KW-1185">Reference proteome</keyword>
<accession>A0A0P0C5Y2</accession>
<gene>
    <name evidence="4" type="ORF">DC20_06620</name>
</gene>
<feature type="domain" description="Sortilin N-terminal" evidence="3">
    <location>
        <begin position="134"/>
        <end position="260"/>
    </location>
</feature>
<evidence type="ECO:0000256" key="1">
    <source>
        <dbReference type="ARBA" id="ARBA00022737"/>
    </source>
</evidence>
<evidence type="ECO:0000313" key="5">
    <source>
        <dbReference type="Proteomes" id="UP000061382"/>
    </source>
</evidence>
<evidence type="ECO:0000313" key="4">
    <source>
        <dbReference type="EMBL" id="ALI98702.1"/>
    </source>
</evidence>
<evidence type="ECO:0000259" key="3">
    <source>
        <dbReference type="Pfam" id="PF15902"/>
    </source>
</evidence>
<dbReference type="InterPro" id="IPR050310">
    <property type="entry name" value="VPS10-sortilin"/>
</dbReference>
<dbReference type="EMBL" id="CP012643">
    <property type="protein sequence ID" value="ALI98702.1"/>
    <property type="molecule type" value="Genomic_DNA"/>
</dbReference>
<dbReference type="PANTHER" id="PTHR12106:SF27">
    <property type="entry name" value="SORTILIN-RELATED RECEPTOR"/>
    <property type="match status" value="1"/>
</dbReference>
<dbReference type="Proteomes" id="UP000061382">
    <property type="component" value="Chromosome"/>
</dbReference>
<organism evidence="4 5">
    <name type="scientific">Rufibacter tibetensis</name>
    <dbReference type="NCBI Taxonomy" id="512763"/>
    <lineage>
        <taxon>Bacteria</taxon>
        <taxon>Pseudomonadati</taxon>
        <taxon>Bacteroidota</taxon>
        <taxon>Cytophagia</taxon>
        <taxon>Cytophagales</taxon>
        <taxon>Hymenobacteraceae</taxon>
        <taxon>Rufibacter</taxon>
    </lineage>
</organism>
<dbReference type="AlphaFoldDB" id="A0A0P0C5Y2"/>
<dbReference type="GO" id="GO:0016787">
    <property type="term" value="F:hydrolase activity"/>
    <property type="evidence" value="ECO:0007669"/>
    <property type="project" value="UniProtKB-KW"/>
</dbReference>
<dbReference type="Pfam" id="PF15902">
    <property type="entry name" value="Sortilin-Vps10"/>
    <property type="match status" value="1"/>
</dbReference>
<dbReference type="PANTHER" id="PTHR12106">
    <property type="entry name" value="SORTILIN RELATED"/>
    <property type="match status" value="1"/>
</dbReference>
<dbReference type="InterPro" id="IPR031778">
    <property type="entry name" value="Sortilin_N"/>
</dbReference>
<name>A0A0P0C5Y2_9BACT</name>
<dbReference type="STRING" id="512763.DC20_06620"/>
<keyword evidence="4" id="KW-0378">Hydrolase</keyword>
<dbReference type="InterPro" id="IPR015943">
    <property type="entry name" value="WD40/YVTN_repeat-like_dom_sf"/>
</dbReference>
<dbReference type="RefSeq" id="WP_062543109.1">
    <property type="nucleotide sequence ID" value="NZ_CP012643.1"/>
</dbReference>
<reference evidence="4 5" key="1">
    <citation type="submission" date="2015-08" db="EMBL/GenBank/DDBJ databases">
        <title>Complete genome sequence of Rufibacter tibetensis strain 1351t, a radiation-resistant bacterium from tibet plateau.</title>
        <authorList>
            <person name="Dai J."/>
        </authorList>
    </citation>
    <scope>NUCLEOTIDE SEQUENCE [LARGE SCALE GENOMIC DNA]</scope>
    <source>
        <strain evidence="4 5">1351</strain>
    </source>
</reference>
<dbReference type="OrthoDB" id="9757809at2"/>
<sequence>MRKTFYLALLLSAATPWAQAQQKQKAKAAQVQEVTPNDYFKPVQWRNIGPFRGGRSVAASGVINNPLVYYMGTTGGGLWKTEDAGQSWFNISDGFFKTSSVGAVSVSESDPNVVYVGMGEHAPRGVMTTYGDGVYKSVDGGKTWTHLGLDQTRHIAGISIHPTNPDIVYVAAQGALHGPNAERGVYKSIDGGKTWKKTLFVDENSGAADLSMDLNNPRVLYASMWDHRRLPWEVRSGGKGSGLYKSVDGGETWNKIQNGLPAELGKIGVSVSRANSEKVFALVESDTQKEQGGLFMSNDGGQHWNRVSKDHRLTQRAWYYIEVFADPLQENTVYVLNGPGLKSTDGGKTWTQLRGTHSDFHHLWFNPKNSQNMVIANDGGAAVTFNGGKIWSTQNNMPTAQFYRINTDNLFPYNIYAGQQDNTSVKISSRNLSGSSIGDRDWTASAGGESAFLAFDPNNPRYVLGGSYQGTIEVLDTELKEGKPIMIAPIQYMALQPKDMKYRFNWNAPIIHSSHEKGTFYHAANKLFKTTDLGKTWEVVSPDLTRHEEKKMGWSGTPYTNEGAGGENYGTISYVVESPSEKGLLWTGSDDGLVHLTRDGGKTWQNVTPKGLEESLINSIEVSPHEKGTAYLATTRYKFNDFTPALYKTTDYGKSWKNISKGIPYGAFTKVVREDSQRKDLLFAGTETGLYISYDGGKQWTRFQSNLPVTPISDLKVHQNDLIAATQGRSFWILDDLNMLRTFDQKPSAQTLHLYQPEDAYRVSGGSSFDQNPEEGASTYGKPTFTGTNPASGVVLYYQVPASFQKDATLELEILDAQGKVVRTYSNQGDKTFVTYLGGPEEEPVLSTKSGLNRLVWDLRHATLPGVAPVFIEGNYQGHKVAPGTYQARLKTQDQEKAISFKVLADPRLNASEADYQQQHTVLTAVEQDIKDIHLSVQQMRRAKQQVSSLLSLLEGKPGYEKIKTEGNALIKKMDAWEDELVQNKSQATDDVINFVNKLSANYLFLKGELDVSIPYVTQGQQERLKALQTDWQKYKGQMTELVQKDIAAFNQLCNQAQLQKITLL</sequence>
<feature type="chain" id="PRO_5006042423" evidence="2">
    <location>
        <begin position="21"/>
        <end position="1065"/>
    </location>
</feature>
<dbReference type="Gene3D" id="2.60.40.4070">
    <property type="match status" value="1"/>
</dbReference>
<dbReference type="Gene3D" id="2.130.10.10">
    <property type="entry name" value="YVTN repeat-like/Quinoprotein amine dehydrogenase"/>
    <property type="match status" value="5"/>
</dbReference>
<feature type="signal peptide" evidence="2">
    <location>
        <begin position="1"/>
        <end position="20"/>
    </location>
</feature>
<keyword evidence="1" id="KW-0677">Repeat</keyword>
<dbReference type="SUPFAM" id="SSF110296">
    <property type="entry name" value="Oligoxyloglucan reducing end-specific cellobiohydrolase"/>
    <property type="match status" value="3"/>
</dbReference>
<dbReference type="KEGG" id="rti:DC20_06620"/>
<dbReference type="PATRIC" id="fig|512763.3.peg.1465"/>
<keyword evidence="2" id="KW-0732">Signal</keyword>
<evidence type="ECO:0000256" key="2">
    <source>
        <dbReference type="SAM" id="SignalP"/>
    </source>
</evidence>
<protein>
    <submittedName>
        <fullName evidence="4">Glycosyl hydrolase</fullName>
    </submittedName>
</protein>
<proteinExistence type="predicted"/>